<organism evidence="9 10">
    <name type="scientific">Syncephalis pseudoplumigaleata</name>
    <dbReference type="NCBI Taxonomy" id="1712513"/>
    <lineage>
        <taxon>Eukaryota</taxon>
        <taxon>Fungi</taxon>
        <taxon>Fungi incertae sedis</taxon>
        <taxon>Zoopagomycota</taxon>
        <taxon>Zoopagomycotina</taxon>
        <taxon>Zoopagomycetes</taxon>
        <taxon>Zoopagales</taxon>
        <taxon>Piptocephalidaceae</taxon>
        <taxon>Syncephalis</taxon>
    </lineage>
</organism>
<dbReference type="InterPro" id="IPR009450">
    <property type="entry name" value="Plno_GlcNAc_GPI2"/>
</dbReference>
<dbReference type="PIRSF" id="PIRSF016104">
    <property type="entry name" value="GPI2"/>
    <property type="match status" value="1"/>
</dbReference>
<keyword evidence="5 8" id="KW-0812">Transmembrane</keyword>
<dbReference type="EMBL" id="KZ989304">
    <property type="protein sequence ID" value="RKP26923.1"/>
    <property type="molecule type" value="Genomic_DNA"/>
</dbReference>
<protein>
    <submittedName>
        <fullName evidence="9">Phosphatidylinositol N-acetylglucosaminyltransferase subunit C</fullName>
    </submittedName>
</protein>
<dbReference type="OrthoDB" id="196709at2759"/>
<dbReference type="PANTHER" id="PTHR12982:SF0">
    <property type="entry name" value="PHOSPHATIDYLINOSITOL N-ACETYLGLUCOSAMINYLTRANSFERASE SUBUNIT C"/>
    <property type="match status" value="1"/>
</dbReference>
<keyword evidence="9" id="KW-0808">Transferase</keyword>
<dbReference type="Pfam" id="PF06432">
    <property type="entry name" value="GPI2"/>
    <property type="match status" value="1"/>
</dbReference>
<dbReference type="PANTHER" id="PTHR12982">
    <property type="entry name" value="PHOSPHATIDYLINOSITOL GLYCAN, CLASS C"/>
    <property type="match status" value="1"/>
</dbReference>
<evidence type="ECO:0000313" key="9">
    <source>
        <dbReference type="EMBL" id="RKP26923.1"/>
    </source>
</evidence>
<feature type="transmembrane region" description="Helical" evidence="8">
    <location>
        <begin position="238"/>
        <end position="256"/>
    </location>
</feature>
<evidence type="ECO:0000256" key="4">
    <source>
        <dbReference type="ARBA" id="ARBA00022502"/>
    </source>
</evidence>
<evidence type="ECO:0000313" key="10">
    <source>
        <dbReference type="Proteomes" id="UP000278143"/>
    </source>
</evidence>
<gene>
    <name evidence="9" type="ORF">SYNPS1DRAFT_13453</name>
</gene>
<evidence type="ECO:0000256" key="8">
    <source>
        <dbReference type="SAM" id="Phobius"/>
    </source>
</evidence>
<dbReference type="UniPathway" id="UPA00196"/>
<dbReference type="Proteomes" id="UP000278143">
    <property type="component" value="Unassembled WGS sequence"/>
</dbReference>
<keyword evidence="6 8" id="KW-1133">Transmembrane helix</keyword>
<feature type="transmembrane region" description="Helical" evidence="8">
    <location>
        <begin position="70"/>
        <end position="89"/>
    </location>
</feature>
<sequence>MARPSDLPASTTPTSEQSWSSERVLFRKVLYMKQPYPDNYVDVTFLEHLQRNANLRVRDYWTTVQDFGVILQHATSVLIFVALFILLYTKRLSSTLLIWVGALLTIAGYIFWDMSIRRIDAQYQVHRTAFFIFATLLGLSPILRILTKDISVDTIWAMTVCMFLANMLMHDYGPAPSNMACRFSGAMSTNTAIFASVLLASRLDSNIDVFALTSIAVEWFALFPILRRQFKRLSRRHSNTLTCILMLICTVMYYYISWMLMLIYVAACLFITFVCTWWLISIQKYKNEIHGPWDEARPQLQRQATAAD</sequence>
<accession>A0A4P9Z306</accession>
<feature type="transmembrane region" description="Helical" evidence="8">
    <location>
        <begin position="209"/>
        <end position="226"/>
    </location>
</feature>
<evidence type="ECO:0000256" key="3">
    <source>
        <dbReference type="ARBA" id="ARBA00008321"/>
    </source>
</evidence>
<reference evidence="10" key="1">
    <citation type="journal article" date="2018" name="Nat. Microbiol.">
        <title>Leveraging single-cell genomics to expand the fungal tree of life.</title>
        <authorList>
            <person name="Ahrendt S.R."/>
            <person name="Quandt C.A."/>
            <person name="Ciobanu D."/>
            <person name="Clum A."/>
            <person name="Salamov A."/>
            <person name="Andreopoulos B."/>
            <person name="Cheng J.F."/>
            <person name="Woyke T."/>
            <person name="Pelin A."/>
            <person name="Henrissat B."/>
            <person name="Reynolds N.K."/>
            <person name="Benny G.L."/>
            <person name="Smith M.E."/>
            <person name="James T.Y."/>
            <person name="Grigoriev I.V."/>
        </authorList>
    </citation>
    <scope>NUCLEOTIDE SEQUENCE [LARGE SCALE GENOMIC DNA]</scope>
    <source>
        <strain evidence="10">Benny S71-1</strain>
    </source>
</reference>
<proteinExistence type="inferred from homology"/>
<dbReference type="GO" id="GO:0016757">
    <property type="term" value="F:glycosyltransferase activity"/>
    <property type="evidence" value="ECO:0007669"/>
    <property type="project" value="UniProtKB-KW"/>
</dbReference>
<keyword evidence="10" id="KW-1185">Reference proteome</keyword>
<comment type="pathway">
    <text evidence="2">Glycolipid biosynthesis; glycosylphosphatidylinositol-anchor biosynthesis.</text>
</comment>
<dbReference type="GO" id="GO:0000506">
    <property type="term" value="C:glycosylphosphatidylinositol-N-acetylglucosaminyltransferase (GPI-GnT) complex"/>
    <property type="evidence" value="ECO:0007669"/>
    <property type="project" value="TreeGrafter"/>
</dbReference>
<feature type="transmembrane region" description="Helical" evidence="8">
    <location>
        <begin position="124"/>
        <end position="143"/>
    </location>
</feature>
<keyword evidence="4" id="KW-0337">GPI-anchor biosynthesis</keyword>
<comment type="similarity">
    <text evidence="3">Belongs to the PIGC family.</text>
</comment>
<feature type="transmembrane region" description="Helical" evidence="8">
    <location>
        <begin position="262"/>
        <end position="280"/>
    </location>
</feature>
<keyword evidence="7 8" id="KW-0472">Membrane</keyword>
<evidence type="ECO:0000256" key="1">
    <source>
        <dbReference type="ARBA" id="ARBA00004141"/>
    </source>
</evidence>
<evidence type="ECO:0000256" key="6">
    <source>
        <dbReference type="ARBA" id="ARBA00022989"/>
    </source>
</evidence>
<evidence type="ECO:0000256" key="5">
    <source>
        <dbReference type="ARBA" id="ARBA00022692"/>
    </source>
</evidence>
<comment type="subcellular location">
    <subcellularLocation>
        <location evidence="1">Membrane</location>
        <topology evidence="1">Multi-pass membrane protein</topology>
    </subcellularLocation>
</comment>
<feature type="transmembrane region" description="Helical" evidence="8">
    <location>
        <begin position="96"/>
        <end position="112"/>
    </location>
</feature>
<dbReference type="GO" id="GO:0006506">
    <property type="term" value="P:GPI anchor biosynthetic process"/>
    <property type="evidence" value="ECO:0007669"/>
    <property type="project" value="UniProtKB-UniPathway"/>
</dbReference>
<evidence type="ECO:0000256" key="2">
    <source>
        <dbReference type="ARBA" id="ARBA00004687"/>
    </source>
</evidence>
<evidence type="ECO:0000256" key="7">
    <source>
        <dbReference type="ARBA" id="ARBA00023136"/>
    </source>
</evidence>
<feature type="transmembrane region" description="Helical" evidence="8">
    <location>
        <begin position="150"/>
        <end position="169"/>
    </location>
</feature>
<name>A0A4P9Z306_9FUNG</name>
<dbReference type="AlphaFoldDB" id="A0A4P9Z306"/>
<keyword evidence="9" id="KW-0328">Glycosyltransferase</keyword>